<evidence type="ECO:0000256" key="1">
    <source>
        <dbReference type="SAM" id="MobiDB-lite"/>
    </source>
</evidence>
<feature type="transmembrane region" description="Helical" evidence="2">
    <location>
        <begin position="12"/>
        <end position="36"/>
    </location>
</feature>
<evidence type="ECO:0000313" key="3">
    <source>
        <dbReference type="EMBL" id="RYR15815.1"/>
    </source>
</evidence>
<keyword evidence="2" id="KW-0472">Membrane</keyword>
<feature type="region of interest" description="Disordered" evidence="1">
    <location>
        <begin position="80"/>
        <end position="107"/>
    </location>
</feature>
<keyword evidence="2" id="KW-1133">Transmembrane helix</keyword>
<protein>
    <recommendedName>
        <fullName evidence="5">BED-type domain-containing protein</fullName>
    </recommendedName>
</protein>
<organism evidence="3 4">
    <name type="scientific">Arachis hypogaea</name>
    <name type="common">Peanut</name>
    <dbReference type="NCBI Taxonomy" id="3818"/>
    <lineage>
        <taxon>Eukaryota</taxon>
        <taxon>Viridiplantae</taxon>
        <taxon>Streptophyta</taxon>
        <taxon>Embryophyta</taxon>
        <taxon>Tracheophyta</taxon>
        <taxon>Spermatophyta</taxon>
        <taxon>Magnoliopsida</taxon>
        <taxon>eudicotyledons</taxon>
        <taxon>Gunneridae</taxon>
        <taxon>Pentapetalae</taxon>
        <taxon>rosids</taxon>
        <taxon>fabids</taxon>
        <taxon>Fabales</taxon>
        <taxon>Fabaceae</taxon>
        <taxon>Papilionoideae</taxon>
        <taxon>50 kb inversion clade</taxon>
        <taxon>dalbergioids sensu lato</taxon>
        <taxon>Dalbergieae</taxon>
        <taxon>Pterocarpus clade</taxon>
        <taxon>Arachis</taxon>
    </lineage>
</organism>
<evidence type="ECO:0000313" key="4">
    <source>
        <dbReference type="Proteomes" id="UP000289738"/>
    </source>
</evidence>
<comment type="caution">
    <text evidence="3">The sequence shown here is derived from an EMBL/GenBank/DDBJ whole genome shotgun (WGS) entry which is preliminary data.</text>
</comment>
<accession>A0A444ZNW4</accession>
<evidence type="ECO:0008006" key="5">
    <source>
        <dbReference type="Google" id="ProtNLM"/>
    </source>
</evidence>
<dbReference type="Proteomes" id="UP000289738">
    <property type="component" value="Chromosome B04"/>
</dbReference>
<dbReference type="AlphaFoldDB" id="A0A444ZNW4"/>
<keyword evidence="2" id="KW-0812">Transmembrane</keyword>
<sequence>MVKFFNKLIKIYFSLMMVLVLWRHQLIILMMTRYIFLKACIGMSASTQPSSPPSENATEMKAKCKYCGSLIQYWNRTSSMGGHLRTCKKNPNNDLNKRRKTTTTPTR</sequence>
<proteinExistence type="predicted"/>
<dbReference type="EMBL" id="SDMP01000014">
    <property type="protein sequence ID" value="RYR15815.1"/>
    <property type="molecule type" value="Genomic_DNA"/>
</dbReference>
<name>A0A444ZNW4_ARAHY</name>
<keyword evidence="4" id="KW-1185">Reference proteome</keyword>
<gene>
    <name evidence="3" type="ORF">Ahy_B04g072760</name>
</gene>
<evidence type="ECO:0000256" key="2">
    <source>
        <dbReference type="SAM" id="Phobius"/>
    </source>
</evidence>
<reference evidence="3 4" key="1">
    <citation type="submission" date="2019-01" db="EMBL/GenBank/DDBJ databases">
        <title>Sequencing of cultivated peanut Arachis hypogaea provides insights into genome evolution and oil improvement.</title>
        <authorList>
            <person name="Chen X."/>
        </authorList>
    </citation>
    <scope>NUCLEOTIDE SEQUENCE [LARGE SCALE GENOMIC DNA]</scope>
    <source>
        <strain evidence="4">cv. Fuhuasheng</strain>
        <tissue evidence="3">Leaves</tissue>
    </source>
</reference>